<dbReference type="PROSITE" id="PS51379">
    <property type="entry name" value="4FE4S_FER_2"/>
    <property type="match status" value="2"/>
</dbReference>
<feature type="domain" description="4Fe-4S ferredoxin-type" evidence="1">
    <location>
        <begin position="49"/>
        <end position="80"/>
    </location>
</feature>
<dbReference type="PANTHER" id="PTHR42783">
    <property type="entry name" value="GLUTAMATE SYNTHASE [NADPH] SMALL CHAIN"/>
    <property type="match status" value="1"/>
</dbReference>
<gene>
    <name evidence="2" type="ORF">LCGC14_1456550</name>
</gene>
<evidence type="ECO:0000259" key="1">
    <source>
        <dbReference type="PROSITE" id="PS51379"/>
    </source>
</evidence>
<dbReference type="SUPFAM" id="SSF54862">
    <property type="entry name" value="4Fe-4S ferredoxins"/>
    <property type="match status" value="1"/>
</dbReference>
<dbReference type="InterPro" id="IPR009051">
    <property type="entry name" value="Helical_ferredxn"/>
</dbReference>
<evidence type="ECO:0000313" key="2">
    <source>
        <dbReference type="EMBL" id="KKM68872.1"/>
    </source>
</evidence>
<dbReference type="GO" id="GO:0051536">
    <property type="term" value="F:iron-sulfur cluster binding"/>
    <property type="evidence" value="ECO:0007669"/>
    <property type="project" value="InterPro"/>
</dbReference>
<dbReference type="SUPFAM" id="SSF46548">
    <property type="entry name" value="alpha-helical ferredoxin"/>
    <property type="match status" value="1"/>
</dbReference>
<dbReference type="PRINTS" id="PR00419">
    <property type="entry name" value="ADXRDTASE"/>
</dbReference>
<dbReference type="AlphaFoldDB" id="A0A0F9MI87"/>
<dbReference type="InterPro" id="IPR028261">
    <property type="entry name" value="DPD_II"/>
</dbReference>
<dbReference type="Gene3D" id="3.50.50.60">
    <property type="entry name" value="FAD/NAD(P)-binding domain"/>
    <property type="match status" value="2"/>
</dbReference>
<reference evidence="2" key="1">
    <citation type="journal article" date="2015" name="Nature">
        <title>Complex archaea that bridge the gap between prokaryotes and eukaryotes.</title>
        <authorList>
            <person name="Spang A."/>
            <person name="Saw J.H."/>
            <person name="Jorgensen S.L."/>
            <person name="Zaremba-Niedzwiedzka K."/>
            <person name="Martijn J."/>
            <person name="Lind A.E."/>
            <person name="van Eijk R."/>
            <person name="Schleper C."/>
            <person name="Guy L."/>
            <person name="Ettema T.J."/>
        </authorList>
    </citation>
    <scope>NUCLEOTIDE SEQUENCE</scope>
</reference>
<dbReference type="EMBL" id="LAZR01010091">
    <property type="protein sequence ID" value="KKM68872.1"/>
    <property type="molecule type" value="Genomic_DNA"/>
</dbReference>
<comment type="caution">
    <text evidence="2">The sequence shown here is derived from an EMBL/GenBank/DDBJ whole genome shotgun (WGS) entry which is preliminary data.</text>
</comment>
<feature type="domain" description="4Fe-4S ferredoxin-type" evidence="1">
    <location>
        <begin position="567"/>
        <end position="598"/>
    </location>
</feature>
<dbReference type="Gene3D" id="1.10.1060.10">
    <property type="entry name" value="Alpha-helical ferredoxin"/>
    <property type="match status" value="1"/>
</dbReference>
<dbReference type="InterPro" id="IPR036188">
    <property type="entry name" value="FAD/NAD-bd_sf"/>
</dbReference>
<dbReference type="Pfam" id="PF14691">
    <property type="entry name" value="Fer4_20"/>
    <property type="match status" value="1"/>
</dbReference>
<organism evidence="2">
    <name type="scientific">marine sediment metagenome</name>
    <dbReference type="NCBI Taxonomy" id="412755"/>
    <lineage>
        <taxon>unclassified sequences</taxon>
        <taxon>metagenomes</taxon>
        <taxon>ecological metagenomes</taxon>
    </lineage>
</organism>
<dbReference type="InterPro" id="IPR017896">
    <property type="entry name" value="4Fe4S_Fe-S-bd"/>
</dbReference>
<proteinExistence type="predicted"/>
<dbReference type="Gene3D" id="3.30.70.20">
    <property type="match status" value="4"/>
</dbReference>
<dbReference type="Pfam" id="PF07992">
    <property type="entry name" value="Pyr_redox_2"/>
    <property type="match status" value="1"/>
</dbReference>
<dbReference type="Pfam" id="PF13247">
    <property type="entry name" value="Fer4_11"/>
    <property type="match status" value="2"/>
</dbReference>
<sequence>MQVGFYFDQTRCAGCNACRVACKDWHDQPSGSASWMRIDYQEEGPFPNVFASYLISNCYHCEEPVCSFVCPNEAISKSEENGIVVVDKDKCREEVPCGIISKEKMGNGFSYGDSQAPCQTACPVHLHIPAYTALIAKGKFKESLDLIRRRMPLPSVCGRVCLHPCEEVCSRKEVDQAIAIESLKGFVADNVSVEPPKRITQTQSEKVAIIGSGPAGLAAAYDLIRLGYGVTIFEALSSAGGMLAVGIPDHRLPRDILNRDIDYIKVLGVEIKTSSPIDLNQGFSDLLKQGYGAVLMAIGAHKGKKLNIPGADLDSVLVGTSFMRDVNLGKDVNLGDKVMIIGGGNVAMDCARTARRLGAKEVGVSCLECYDDMPADILEVEHAREEGIEIHDSHTFTKIVGNNGKVSGVGCLDITGCTFDDEGKAHFDIVDNNEHTLEADTIIFAIGQVPELSDSGKIKVSNSGTIAADSETLMTETDGLFVAGDCYTGVASIIDAIASGQMSASKIHRYLQGDVLRVRPIPEIPATEIKVDIPSNVEKKERQSMPLLAASERVSNFKEVVLGFNEEAAIAEAERCLNCAGHLCKDVCPYSAPQFIEAEKTRMQKCNYCVDRHDKGKLPICVESCYARALDSGTLEELRSKYGNIQTAPGVALSETKPAIIFKPKSK</sequence>
<accession>A0A0F9MI87</accession>
<dbReference type="InterPro" id="IPR023753">
    <property type="entry name" value="FAD/NAD-binding_dom"/>
</dbReference>
<protein>
    <recommendedName>
        <fullName evidence="1">4Fe-4S ferredoxin-type domain-containing protein</fullName>
    </recommendedName>
</protein>
<dbReference type="PANTHER" id="PTHR42783:SF3">
    <property type="entry name" value="GLUTAMATE SYNTHASE [NADPH] SMALL CHAIN-RELATED"/>
    <property type="match status" value="1"/>
</dbReference>
<name>A0A0F9MI87_9ZZZZ</name>
<dbReference type="SUPFAM" id="SSF51971">
    <property type="entry name" value="Nucleotide-binding domain"/>
    <property type="match status" value="2"/>
</dbReference>
<dbReference type="GO" id="GO:0016491">
    <property type="term" value="F:oxidoreductase activity"/>
    <property type="evidence" value="ECO:0007669"/>
    <property type="project" value="InterPro"/>
</dbReference>